<dbReference type="AlphaFoldDB" id="A0A059KMF3"/>
<evidence type="ECO:0000256" key="1">
    <source>
        <dbReference type="SAM" id="MobiDB-lite"/>
    </source>
</evidence>
<dbReference type="Proteomes" id="UP000026714">
    <property type="component" value="Unassembled WGS sequence"/>
</dbReference>
<accession>A0A059KMF3</accession>
<reference evidence="2 3" key="1">
    <citation type="journal article" date="2014" name="FEMS Microbiol. Ecol.">
        <title>Sphaerotilus natans encrusted with nanoball-shaped Fe(III) oxide minerals formed by nitrate-reducing mixotrophic Fe(II) oxidation.</title>
        <authorList>
            <person name="Park S."/>
            <person name="Kim D.H."/>
            <person name="Lee J.H."/>
            <person name="Hur H.G."/>
        </authorList>
    </citation>
    <scope>NUCLEOTIDE SEQUENCE [LARGE SCALE GENOMIC DNA]</scope>
    <source>
        <strain evidence="2 3">DSM 6575</strain>
    </source>
</reference>
<proteinExistence type="predicted"/>
<name>A0A059KMF3_9BURK</name>
<evidence type="ECO:0000313" key="3">
    <source>
        <dbReference type="Proteomes" id="UP000026714"/>
    </source>
</evidence>
<dbReference type="RefSeq" id="WP_169740572.1">
    <property type="nucleotide sequence ID" value="NZ_AZRA01000045.1"/>
</dbReference>
<feature type="compositionally biased region" description="Basic and acidic residues" evidence="1">
    <location>
        <begin position="9"/>
        <end position="18"/>
    </location>
</feature>
<evidence type="ECO:0000313" key="2">
    <source>
        <dbReference type="EMBL" id="KDB52657.1"/>
    </source>
</evidence>
<comment type="caution">
    <text evidence="2">The sequence shown here is derived from an EMBL/GenBank/DDBJ whole genome shotgun (WGS) entry which is preliminary data.</text>
</comment>
<protein>
    <submittedName>
        <fullName evidence="2">Uncharacterized protein</fullName>
    </submittedName>
</protein>
<dbReference type="EMBL" id="AZRA01000045">
    <property type="protein sequence ID" value="KDB52657.1"/>
    <property type="molecule type" value="Genomic_DNA"/>
</dbReference>
<keyword evidence="3" id="KW-1185">Reference proteome</keyword>
<gene>
    <name evidence="2" type="ORF">X805_17210</name>
</gene>
<dbReference type="eggNOG" id="ENOG5033CD2">
    <property type="taxonomic scope" value="Bacteria"/>
</dbReference>
<dbReference type="PATRIC" id="fig|1286631.3.peg.1692"/>
<sequence>MPIKPNYSFEKRQRELEKKKKKAEKAQKKANPGPSHSREDDGAHAASAPQEGASSL</sequence>
<feature type="region of interest" description="Disordered" evidence="1">
    <location>
        <begin position="1"/>
        <end position="56"/>
    </location>
</feature>
<organism evidence="2 3">
    <name type="scientific">Sphaerotilus natans subsp. natans DSM 6575</name>
    <dbReference type="NCBI Taxonomy" id="1286631"/>
    <lineage>
        <taxon>Bacteria</taxon>
        <taxon>Pseudomonadati</taxon>
        <taxon>Pseudomonadota</taxon>
        <taxon>Betaproteobacteria</taxon>
        <taxon>Burkholderiales</taxon>
        <taxon>Sphaerotilaceae</taxon>
        <taxon>Sphaerotilus</taxon>
    </lineage>
</organism>